<dbReference type="Proteomes" id="UP000247465">
    <property type="component" value="Chromosome"/>
</dbReference>
<sequence>MRAVIQRVHKASVSIAGEKGGSIGPGLLVFVGIHHLDTMEDVKWLSTKISSIRIFPDNHGLMNRSVFDCDGEVLVISQFTLFGNLRKGTRPSFNRAAGPELAVLLYESFLTKLEGNLRRPIHSGKFGAVMEIEALNDGPVTLFIDTKNKKF</sequence>
<proteinExistence type="inferred from homology"/>
<dbReference type="EMBL" id="CP029803">
    <property type="protein sequence ID" value="AWT59457.1"/>
    <property type="molecule type" value="Genomic_DNA"/>
</dbReference>
<dbReference type="GO" id="GO:0051500">
    <property type="term" value="F:D-tyrosyl-tRNA(Tyr) deacylase activity"/>
    <property type="evidence" value="ECO:0007669"/>
    <property type="project" value="TreeGrafter"/>
</dbReference>
<comment type="similarity">
    <text evidence="1 2">Belongs to the DTD family.</text>
</comment>
<dbReference type="Gene3D" id="3.50.80.10">
    <property type="entry name" value="D-tyrosyl-tRNA(Tyr) deacylase"/>
    <property type="match status" value="1"/>
</dbReference>
<dbReference type="PANTHER" id="PTHR10472">
    <property type="entry name" value="D-TYROSYL-TRNA TYR DEACYLASE"/>
    <property type="match status" value="1"/>
</dbReference>
<protein>
    <recommendedName>
        <fullName evidence="2">D-aminoacyl-tRNA deacylase</fullName>
        <shortName evidence="2">DTD</shortName>
        <ecNumber evidence="2">3.1.1.96</ecNumber>
    </recommendedName>
    <alternativeName>
        <fullName evidence="2">Gly-tRNA(Ala) deacylase</fullName>
        <ecNumber evidence="2">3.1.1.-</ecNumber>
    </alternativeName>
</protein>
<comment type="catalytic activity">
    <reaction evidence="2">
        <text>glycyl-tRNA(Ala) + H2O = tRNA(Ala) + glycine + H(+)</text>
        <dbReference type="Rhea" id="RHEA:53744"/>
        <dbReference type="Rhea" id="RHEA-COMP:9657"/>
        <dbReference type="Rhea" id="RHEA-COMP:13640"/>
        <dbReference type="ChEBI" id="CHEBI:15377"/>
        <dbReference type="ChEBI" id="CHEBI:15378"/>
        <dbReference type="ChEBI" id="CHEBI:57305"/>
        <dbReference type="ChEBI" id="CHEBI:78442"/>
        <dbReference type="ChEBI" id="CHEBI:78522"/>
    </reaction>
</comment>
<comment type="function">
    <text evidence="2">An aminoacyl-tRNA editing enzyme that deacylates mischarged D-aminoacyl-tRNAs. Also deacylates mischarged glycyl-tRNA(Ala), protecting cells against glycine mischarging by AlaRS. Acts via tRNA-based rather than protein-based catalysis; rejects L-amino acids rather than detecting D-amino acids in the active site. By recycling D-aminoacyl-tRNA to D-amino acids and free tRNA molecules, this enzyme counteracts the toxicity associated with the formation of D-aminoacyl-tRNA entities in vivo and helps enforce protein L-homochirality.</text>
</comment>
<comment type="catalytic activity">
    <reaction evidence="2">
        <text>a D-aminoacyl-tRNA + H2O = a tRNA + a D-alpha-amino acid + H(+)</text>
        <dbReference type="Rhea" id="RHEA:13953"/>
        <dbReference type="Rhea" id="RHEA-COMP:10123"/>
        <dbReference type="Rhea" id="RHEA-COMP:10124"/>
        <dbReference type="ChEBI" id="CHEBI:15377"/>
        <dbReference type="ChEBI" id="CHEBI:15378"/>
        <dbReference type="ChEBI" id="CHEBI:59871"/>
        <dbReference type="ChEBI" id="CHEBI:78442"/>
        <dbReference type="ChEBI" id="CHEBI:79333"/>
        <dbReference type="EC" id="3.1.1.96"/>
    </reaction>
</comment>
<dbReference type="GO" id="GO:0000049">
    <property type="term" value="F:tRNA binding"/>
    <property type="evidence" value="ECO:0007669"/>
    <property type="project" value="UniProtKB-UniRule"/>
</dbReference>
<reference evidence="3 4" key="1">
    <citation type="submission" date="2018-06" db="EMBL/GenBank/DDBJ databases">
        <title>Draft Genome Sequence of a Novel Marine Bacterium Related to the Verrucomicrobia.</title>
        <authorList>
            <person name="Vosseberg J."/>
            <person name="Martijn J."/>
            <person name="Ettema T.J.G."/>
        </authorList>
    </citation>
    <scope>NUCLEOTIDE SEQUENCE [LARGE SCALE GENOMIC DNA]</scope>
    <source>
        <strain evidence="3">TARA_B100001123</strain>
    </source>
</reference>
<evidence type="ECO:0000313" key="3">
    <source>
        <dbReference type="EMBL" id="AWT59457.1"/>
    </source>
</evidence>
<comment type="subunit">
    <text evidence="2">Homodimer.</text>
</comment>
<dbReference type="GO" id="GO:0019478">
    <property type="term" value="P:D-amino acid catabolic process"/>
    <property type="evidence" value="ECO:0007669"/>
    <property type="project" value="UniProtKB-UniRule"/>
</dbReference>
<evidence type="ECO:0000313" key="4">
    <source>
        <dbReference type="Proteomes" id="UP000247465"/>
    </source>
</evidence>
<feature type="short sequence motif" description="Gly-cisPro motif, important for rejection of L-amino acids" evidence="2">
    <location>
        <begin position="138"/>
        <end position="139"/>
    </location>
</feature>
<dbReference type="EC" id="3.1.1.-" evidence="2"/>
<dbReference type="FunFam" id="3.50.80.10:FF:000001">
    <property type="entry name" value="D-aminoacyl-tRNA deacylase"/>
    <property type="match status" value="1"/>
</dbReference>
<dbReference type="InterPro" id="IPR023509">
    <property type="entry name" value="DTD-like_sf"/>
</dbReference>
<dbReference type="GO" id="GO:0005737">
    <property type="term" value="C:cytoplasm"/>
    <property type="evidence" value="ECO:0007669"/>
    <property type="project" value="UniProtKB-SubCell"/>
</dbReference>
<dbReference type="SUPFAM" id="SSF69500">
    <property type="entry name" value="DTD-like"/>
    <property type="match status" value="1"/>
</dbReference>
<dbReference type="Pfam" id="PF02580">
    <property type="entry name" value="Tyr_Deacylase"/>
    <property type="match status" value="1"/>
</dbReference>
<keyword evidence="2" id="KW-0820">tRNA-binding</keyword>
<dbReference type="HAMAP" id="MF_00518">
    <property type="entry name" value="Deacylase_Dtd"/>
    <property type="match status" value="1"/>
</dbReference>
<organism evidence="3 4">
    <name type="scientific">Candidatus Moanibacter tarae</name>
    <dbReference type="NCBI Taxonomy" id="2200854"/>
    <lineage>
        <taxon>Bacteria</taxon>
        <taxon>Pseudomonadati</taxon>
        <taxon>Verrucomicrobiota</taxon>
        <taxon>Opitutia</taxon>
        <taxon>Puniceicoccales</taxon>
        <taxon>Puniceicoccales incertae sedis</taxon>
        <taxon>Candidatus Moanibacter</taxon>
    </lineage>
</organism>
<keyword evidence="2" id="KW-0963">Cytoplasm</keyword>
<evidence type="ECO:0000256" key="2">
    <source>
        <dbReference type="HAMAP-Rule" id="MF_00518"/>
    </source>
</evidence>
<dbReference type="AlphaFoldDB" id="A0A2Z4AHG3"/>
<comment type="domain">
    <text evidence="2">A Gly-cisPro motif from one monomer fits into the active site of the other monomer to allow specific chiral rejection of L-amino acids.</text>
</comment>
<gene>
    <name evidence="2 3" type="primary">dtd</name>
    <name evidence="3" type="ORF">DF168_00647</name>
</gene>
<evidence type="ECO:0000256" key="1">
    <source>
        <dbReference type="ARBA" id="ARBA00009673"/>
    </source>
</evidence>
<dbReference type="KEGG" id="mtar:DF168_00647"/>
<dbReference type="InterPro" id="IPR003732">
    <property type="entry name" value="Daa-tRNA_deacyls_DTD"/>
</dbReference>
<dbReference type="PANTHER" id="PTHR10472:SF5">
    <property type="entry name" value="D-AMINOACYL-TRNA DEACYLASE 1"/>
    <property type="match status" value="1"/>
</dbReference>
<name>A0A2Z4AHG3_9BACT</name>
<dbReference type="EC" id="3.1.1.96" evidence="2"/>
<dbReference type="GO" id="GO:0043908">
    <property type="term" value="F:Ser(Gly)-tRNA(Ala) hydrolase activity"/>
    <property type="evidence" value="ECO:0007669"/>
    <property type="project" value="UniProtKB-UniRule"/>
</dbReference>
<keyword evidence="2" id="KW-0694">RNA-binding</keyword>
<keyword evidence="2 3" id="KW-0378">Hydrolase</keyword>
<dbReference type="NCBIfam" id="TIGR00256">
    <property type="entry name" value="D-aminoacyl-tRNA deacylase"/>
    <property type="match status" value="1"/>
</dbReference>
<comment type="subcellular location">
    <subcellularLocation>
        <location evidence="2">Cytoplasm</location>
    </subcellularLocation>
</comment>
<accession>A0A2Z4AHG3</accession>
<dbReference type="GO" id="GO:0106026">
    <property type="term" value="F:Gly-tRNA(Ala) deacylase activity"/>
    <property type="evidence" value="ECO:0007669"/>
    <property type="project" value="UniProtKB-UniRule"/>
</dbReference>